<evidence type="ECO:0000313" key="2">
    <source>
        <dbReference type="EMBL" id="CAF2229458.1"/>
    </source>
</evidence>
<dbReference type="PANTHER" id="PTHR46038:SF13">
    <property type="entry name" value="GLYCOSYLTRANSFERASE"/>
    <property type="match status" value="1"/>
</dbReference>
<sequence length="376" mass="43846">MMASFRATINSLNLQQVKQMMWQLQAKWREFKWAVSLLLLTVLLYVVVYHSASLVPNFPASVAPVVAEKQEINNIDSIEAEDMINLEGILKEASMKDKKTVIITLMNQAWAEPNSTFDVFLESFRIGNGTSKLLPHIVVMCLDDKAYSRCLDVLPRRCILLRTAGVDFSVENRYMVGDYVKMMWRRIKFLGSLLKLGYNFLFTDMDTIWLRDPFPRLVADVDFQAACNLFFNGNFSDRQHNEVNGGFKFVTANHRTIKLYKYWYKSRLRFPGKHDQDVLNYIRSDQYINKIGLDMRFIDTVDVGSFCQPNWDITKVSVLHGNCCIGQSNKVKDLRQFLEDWTIFFGNGNKKRSFRQPMNCRRSVGWRPPRKHKRRG</sequence>
<dbReference type="Proteomes" id="UP000028999">
    <property type="component" value="Unassembled WGS sequence"/>
</dbReference>
<dbReference type="Proteomes" id="UP001295469">
    <property type="component" value="Chromosome A08"/>
</dbReference>
<reference evidence="3 4" key="1">
    <citation type="journal article" date="2014" name="Science">
        <title>Plant genetics. Early allopolyploid evolution in the post-Neolithic Brassica napus oilseed genome.</title>
        <authorList>
            <person name="Chalhoub B."/>
            <person name="Denoeud F."/>
            <person name="Liu S."/>
            <person name="Parkin I.A."/>
            <person name="Tang H."/>
            <person name="Wang X."/>
            <person name="Chiquet J."/>
            <person name="Belcram H."/>
            <person name="Tong C."/>
            <person name="Samans B."/>
            <person name="Correa M."/>
            <person name="Da Silva C."/>
            <person name="Just J."/>
            <person name="Falentin C."/>
            <person name="Koh C.S."/>
            <person name="Le Clainche I."/>
            <person name="Bernard M."/>
            <person name="Bento P."/>
            <person name="Noel B."/>
            <person name="Labadie K."/>
            <person name="Alberti A."/>
            <person name="Charles M."/>
            <person name="Arnaud D."/>
            <person name="Guo H."/>
            <person name="Daviaud C."/>
            <person name="Alamery S."/>
            <person name="Jabbari K."/>
            <person name="Zhao M."/>
            <person name="Edger P.P."/>
            <person name="Chelaifa H."/>
            <person name="Tack D."/>
            <person name="Lassalle G."/>
            <person name="Mestiri I."/>
            <person name="Schnel N."/>
            <person name="Le Paslier M.C."/>
            <person name="Fan G."/>
            <person name="Renault V."/>
            <person name="Bayer P.E."/>
            <person name="Golicz A.A."/>
            <person name="Manoli S."/>
            <person name="Lee T.H."/>
            <person name="Thi V.H."/>
            <person name="Chalabi S."/>
            <person name="Hu Q."/>
            <person name="Fan C."/>
            <person name="Tollenaere R."/>
            <person name="Lu Y."/>
            <person name="Battail C."/>
            <person name="Shen J."/>
            <person name="Sidebottom C.H."/>
            <person name="Wang X."/>
            <person name="Canaguier A."/>
            <person name="Chauveau A."/>
            <person name="Berard A."/>
            <person name="Deniot G."/>
            <person name="Guan M."/>
            <person name="Liu Z."/>
            <person name="Sun F."/>
            <person name="Lim Y.P."/>
            <person name="Lyons E."/>
            <person name="Town C.D."/>
            <person name="Bancroft I."/>
            <person name="Wang X."/>
            <person name="Meng J."/>
            <person name="Ma J."/>
            <person name="Pires J.C."/>
            <person name="King G.J."/>
            <person name="Brunel D."/>
            <person name="Delourme R."/>
            <person name="Renard M."/>
            <person name="Aury J.M."/>
            <person name="Adams K.L."/>
            <person name="Batley J."/>
            <person name="Snowdon R.J."/>
            <person name="Tost J."/>
            <person name="Edwards D."/>
            <person name="Zhou Y."/>
            <person name="Hua W."/>
            <person name="Sharpe A.G."/>
            <person name="Paterson A.H."/>
            <person name="Guan C."/>
            <person name="Wincker P."/>
        </authorList>
    </citation>
    <scope>NUCLEOTIDE SEQUENCE [LARGE SCALE GENOMIC DNA]</scope>
    <source>
        <strain evidence="4">cv. Darmor-bzh</strain>
    </source>
</reference>
<dbReference type="STRING" id="3708.A0A078GR98"/>
<dbReference type="EMBL" id="HG994362">
    <property type="protein sequence ID" value="CAF2229458.1"/>
    <property type="molecule type" value="Genomic_DNA"/>
</dbReference>
<evidence type="ECO:0000313" key="3">
    <source>
        <dbReference type="EMBL" id="CDY27168.1"/>
    </source>
</evidence>
<dbReference type="AlphaFoldDB" id="A0A078GR98"/>
<gene>
    <name evidence="3" type="primary">BnaA08g08060D</name>
    <name evidence="2" type="ORF">DARMORV10_A08P10780.1</name>
    <name evidence="3" type="ORF">GSBRNA2T00037025001</name>
</gene>
<organism evidence="3 4">
    <name type="scientific">Brassica napus</name>
    <name type="common">Rape</name>
    <dbReference type="NCBI Taxonomy" id="3708"/>
    <lineage>
        <taxon>Eukaryota</taxon>
        <taxon>Viridiplantae</taxon>
        <taxon>Streptophyta</taxon>
        <taxon>Embryophyta</taxon>
        <taxon>Tracheophyta</taxon>
        <taxon>Spermatophyta</taxon>
        <taxon>Magnoliopsida</taxon>
        <taxon>eudicotyledons</taxon>
        <taxon>Gunneridae</taxon>
        <taxon>Pentapetalae</taxon>
        <taxon>rosids</taxon>
        <taxon>malvids</taxon>
        <taxon>Brassicales</taxon>
        <taxon>Brassicaceae</taxon>
        <taxon>Brassiceae</taxon>
        <taxon>Brassica</taxon>
    </lineage>
</organism>
<keyword evidence="4" id="KW-1185">Reference proteome</keyword>
<dbReference type="PANTHER" id="PTHR46038">
    <property type="entry name" value="EXPRESSED PROTEIN-RELATED"/>
    <property type="match status" value="1"/>
</dbReference>
<proteinExistence type="predicted"/>
<evidence type="ECO:0000259" key="1">
    <source>
        <dbReference type="Pfam" id="PF03407"/>
    </source>
</evidence>
<dbReference type="EMBL" id="LK032200">
    <property type="protein sequence ID" value="CDY27168.1"/>
    <property type="molecule type" value="Genomic_DNA"/>
</dbReference>
<dbReference type="InterPro" id="IPR005069">
    <property type="entry name" value="Nucl-diP-sugar_transferase"/>
</dbReference>
<dbReference type="Gramene" id="CDY27168">
    <property type="protein sequence ID" value="CDY27168"/>
    <property type="gene ID" value="GSBRNA2T00037025001"/>
</dbReference>
<accession>A0A078GR98</accession>
<evidence type="ECO:0000313" key="4">
    <source>
        <dbReference type="Proteomes" id="UP000028999"/>
    </source>
</evidence>
<dbReference type="InterPro" id="IPR044821">
    <property type="entry name" value="At1g28695/At4g15970-like"/>
</dbReference>
<reference evidence="3" key="2">
    <citation type="submission" date="2014-06" db="EMBL/GenBank/DDBJ databases">
        <authorList>
            <person name="Genoscope - CEA"/>
        </authorList>
    </citation>
    <scope>NUCLEOTIDE SEQUENCE</scope>
</reference>
<name>A0A078GR98_BRANA</name>
<dbReference type="PaxDb" id="3708-A0A078GR98"/>
<dbReference type="Pfam" id="PF03407">
    <property type="entry name" value="Nucleotid_trans"/>
    <property type="match status" value="1"/>
</dbReference>
<protein>
    <submittedName>
        <fullName evidence="2">(rape) hypothetical protein</fullName>
    </submittedName>
    <submittedName>
        <fullName evidence="3">BnaA08g08060D protein</fullName>
    </submittedName>
</protein>
<reference evidence="2" key="3">
    <citation type="submission" date="2021-01" db="EMBL/GenBank/DDBJ databases">
        <authorList>
            <consortium name="Genoscope - CEA"/>
            <person name="William W."/>
        </authorList>
    </citation>
    <scope>NUCLEOTIDE SEQUENCE</scope>
</reference>
<dbReference type="OMA" id="SEMAVWG"/>
<feature type="domain" description="Nucleotide-diphospho-sugar transferase" evidence="1">
    <location>
        <begin position="133"/>
        <end position="334"/>
    </location>
</feature>